<comment type="caution">
    <text evidence="2">The sequence shown here is derived from an EMBL/GenBank/DDBJ whole genome shotgun (WGS) entry which is preliminary data.</text>
</comment>
<name>A0A080ZM70_PHYNI</name>
<protein>
    <submittedName>
        <fullName evidence="2">Uncharacterized protein</fullName>
    </submittedName>
</protein>
<feature type="region of interest" description="Disordered" evidence="1">
    <location>
        <begin position="1"/>
        <end position="21"/>
    </location>
</feature>
<feature type="region of interest" description="Disordered" evidence="1">
    <location>
        <begin position="91"/>
        <end position="181"/>
    </location>
</feature>
<evidence type="ECO:0000313" key="2">
    <source>
        <dbReference type="EMBL" id="ETO67731.1"/>
    </source>
</evidence>
<reference evidence="2 3" key="1">
    <citation type="submission" date="2013-11" db="EMBL/GenBank/DDBJ databases">
        <title>The Genome Sequence of Phytophthora parasitica P1976.</title>
        <authorList>
            <consortium name="The Broad Institute Genomics Platform"/>
            <person name="Russ C."/>
            <person name="Tyler B."/>
            <person name="Panabieres F."/>
            <person name="Shan W."/>
            <person name="Tripathy S."/>
            <person name="Grunwald N."/>
            <person name="Machado M."/>
            <person name="Johnson C.S."/>
            <person name="Walker B."/>
            <person name="Young S."/>
            <person name="Zeng Q."/>
            <person name="Gargeya S."/>
            <person name="Fitzgerald M."/>
            <person name="Haas B."/>
            <person name="Abouelleil A."/>
            <person name="Allen A.W."/>
            <person name="Alvarado L."/>
            <person name="Arachchi H.M."/>
            <person name="Berlin A.M."/>
            <person name="Chapman S.B."/>
            <person name="Gainer-Dewar J."/>
            <person name="Goldberg J."/>
            <person name="Griggs A."/>
            <person name="Gujja S."/>
            <person name="Hansen M."/>
            <person name="Howarth C."/>
            <person name="Imamovic A."/>
            <person name="Ireland A."/>
            <person name="Larimer J."/>
            <person name="McCowan C."/>
            <person name="Murphy C."/>
            <person name="Pearson M."/>
            <person name="Poon T.W."/>
            <person name="Priest M."/>
            <person name="Roberts A."/>
            <person name="Saif S."/>
            <person name="Shea T."/>
            <person name="Sisk P."/>
            <person name="Sykes S."/>
            <person name="Wortman J."/>
            <person name="Nusbaum C."/>
            <person name="Birren B."/>
        </authorList>
    </citation>
    <scope>NUCLEOTIDE SEQUENCE [LARGE SCALE GENOMIC DNA]</scope>
    <source>
        <strain evidence="2 3">P1976</strain>
    </source>
</reference>
<feature type="compositionally biased region" description="Basic and acidic residues" evidence="1">
    <location>
        <begin position="8"/>
        <end position="21"/>
    </location>
</feature>
<dbReference type="Proteomes" id="UP000028582">
    <property type="component" value="Unassembled WGS sequence"/>
</dbReference>
<evidence type="ECO:0000313" key="3">
    <source>
        <dbReference type="Proteomes" id="UP000028582"/>
    </source>
</evidence>
<dbReference type="AlphaFoldDB" id="A0A080ZM70"/>
<organism evidence="2 3">
    <name type="scientific">Phytophthora nicotianae P1976</name>
    <dbReference type="NCBI Taxonomy" id="1317066"/>
    <lineage>
        <taxon>Eukaryota</taxon>
        <taxon>Sar</taxon>
        <taxon>Stramenopiles</taxon>
        <taxon>Oomycota</taxon>
        <taxon>Peronosporomycetes</taxon>
        <taxon>Peronosporales</taxon>
        <taxon>Peronosporaceae</taxon>
        <taxon>Phytophthora</taxon>
    </lineage>
</organism>
<accession>A0A080ZM70</accession>
<dbReference type="PANTHER" id="PTHR37069:SF2">
    <property type="entry name" value="PIGGYBAC TRANSPOSABLE ELEMENT-DERIVED PROTEIN DOMAIN-CONTAINING PROTEIN"/>
    <property type="match status" value="1"/>
</dbReference>
<feature type="compositionally biased region" description="Polar residues" evidence="1">
    <location>
        <begin position="152"/>
        <end position="178"/>
    </location>
</feature>
<gene>
    <name evidence="2" type="ORF">F444_15377</name>
</gene>
<proteinExistence type="predicted"/>
<sequence length="191" mass="20542">MVGTRSSAPREDAATLPESERGMTHFRLIWPEFKKRGWTSKPPPSRGIETQWKYILRGGNANGTIGIDYVLGEQAVVDHATNSKQAVDRVRAANAAKATPEERPSSTERQLSAGKAPAKIKGHLPSLQQEGPSLLHEGPSPLRSSVHDGPQDLTTSSSPASASQVRPQPTFSSPNLASPTAHCRVQQCLHA</sequence>
<dbReference type="EMBL" id="ANJA01002854">
    <property type="protein sequence ID" value="ETO67731.1"/>
    <property type="molecule type" value="Genomic_DNA"/>
</dbReference>
<evidence type="ECO:0000256" key="1">
    <source>
        <dbReference type="SAM" id="MobiDB-lite"/>
    </source>
</evidence>
<dbReference type="PANTHER" id="PTHR37069">
    <property type="entry name" value="DDE_TNP_1_7 DOMAIN-CONTAINING PROTEIN"/>
    <property type="match status" value="1"/>
</dbReference>